<evidence type="ECO:0000256" key="1">
    <source>
        <dbReference type="ARBA" id="ARBA00023015"/>
    </source>
</evidence>
<dbReference type="EMBL" id="JBHRYF010000003">
    <property type="protein sequence ID" value="MFC3659836.1"/>
    <property type="molecule type" value="Genomic_DNA"/>
</dbReference>
<proteinExistence type="predicted"/>
<keyword evidence="7" id="KW-1185">Reference proteome</keyword>
<dbReference type="PRINTS" id="PR00038">
    <property type="entry name" value="HTHLUXR"/>
</dbReference>
<evidence type="ECO:0000259" key="5">
    <source>
        <dbReference type="PROSITE" id="PS50043"/>
    </source>
</evidence>
<evidence type="ECO:0000313" key="6">
    <source>
        <dbReference type="EMBL" id="MFC3659836.1"/>
    </source>
</evidence>
<dbReference type="PANTHER" id="PTHR44688:SF16">
    <property type="entry name" value="DNA-BINDING TRANSCRIPTIONAL ACTIVATOR DEVR_DOSR"/>
    <property type="match status" value="1"/>
</dbReference>
<dbReference type="SUPFAM" id="SSF46894">
    <property type="entry name" value="C-terminal effector domain of the bipartite response regulators"/>
    <property type="match status" value="1"/>
</dbReference>
<name>A0ABV7UT87_9GAMM</name>
<keyword evidence="3" id="KW-0804">Transcription</keyword>
<feature type="domain" description="HTH luxR-type" evidence="5">
    <location>
        <begin position="68"/>
        <end position="135"/>
    </location>
</feature>
<dbReference type="RefSeq" id="WP_386708195.1">
    <property type="nucleotide sequence ID" value="NZ_JBHRYF010000003.1"/>
</dbReference>
<dbReference type="Pfam" id="PF00196">
    <property type="entry name" value="GerE"/>
    <property type="match status" value="1"/>
</dbReference>
<dbReference type="PROSITE" id="PS50043">
    <property type="entry name" value="HTH_LUXR_2"/>
    <property type="match status" value="1"/>
</dbReference>
<dbReference type="PANTHER" id="PTHR44688">
    <property type="entry name" value="DNA-BINDING TRANSCRIPTIONAL ACTIVATOR DEVR_DOSR"/>
    <property type="match status" value="1"/>
</dbReference>
<keyword evidence="4" id="KW-1133">Transmembrane helix</keyword>
<keyword evidence="2" id="KW-0238">DNA-binding</keyword>
<reference evidence="7" key="1">
    <citation type="journal article" date="2019" name="Int. J. Syst. Evol. Microbiol.">
        <title>The Global Catalogue of Microorganisms (GCM) 10K type strain sequencing project: providing services to taxonomists for standard genome sequencing and annotation.</title>
        <authorList>
            <consortium name="The Broad Institute Genomics Platform"/>
            <consortium name="The Broad Institute Genome Sequencing Center for Infectious Disease"/>
            <person name="Wu L."/>
            <person name="Ma J."/>
        </authorList>
    </citation>
    <scope>NUCLEOTIDE SEQUENCE [LARGE SCALE GENOMIC DNA]</scope>
    <source>
        <strain evidence="7">KCTC 42211</strain>
    </source>
</reference>
<dbReference type="PROSITE" id="PS00622">
    <property type="entry name" value="HTH_LUXR_1"/>
    <property type="match status" value="1"/>
</dbReference>
<accession>A0ABV7UT87</accession>
<evidence type="ECO:0000313" key="7">
    <source>
        <dbReference type="Proteomes" id="UP001595724"/>
    </source>
</evidence>
<dbReference type="CDD" id="cd06170">
    <property type="entry name" value="LuxR_C_like"/>
    <property type="match status" value="1"/>
</dbReference>
<feature type="transmembrane region" description="Helical" evidence="4">
    <location>
        <begin position="6"/>
        <end position="22"/>
    </location>
</feature>
<feature type="transmembrane region" description="Helical" evidence="4">
    <location>
        <begin position="34"/>
        <end position="53"/>
    </location>
</feature>
<dbReference type="SMART" id="SM00421">
    <property type="entry name" value="HTH_LUXR"/>
    <property type="match status" value="1"/>
</dbReference>
<comment type="caution">
    <text evidence="6">The sequence shown here is derived from an EMBL/GenBank/DDBJ whole genome shotgun (WGS) entry which is preliminary data.</text>
</comment>
<dbReference type="InterPro" id="IPR036388">
    <property type="entry name" value="WH-like_DNA-bd_sf"/>
</dbReference>
<dbReference type="InterPro" id="IPR016032">
    <property type="entry name" value="Sig_transdc_resp-reg_C-effctor"/>
</dbReference>
<evidence type="ECO:0000256" key="2">
    <source>
        <dbReference type="ARBA" id="ARBA00023125"/>
    </source>
</evidence>
<keyword evidence="4" id="KW-0812">Transmembrane</keyword>
<keyword evidence="1" id="KW-0805">Transcription regulation</keyword>
<organism evidence="6 7">
    <name type="scientific">Luteimonas notoginsengisoli</name>
    <dbReference type="NCBI Taxonomy" id="1578200"/>
    <lineage>
        <taxon>Bacteria</taxon>
        <taxon>Pseudomonadati</taxon>
        <taxon>Pseudomonadota</taxon>
        <taxon>Gammaproteobacteria</taxon>
        <taxon>Lysobacterales</taxon>
        <taxon>Lysobacteraceae</taxon>
        <taxon>Luteimonas</taxon>
    </lineage>
</organism>
<evidence type="ECO:0000256" key="4">
    <source>
        <dbReference type="SAM" id="Phobius"/>
    </source>
</evidence>
<evidence type="ECO:0000256" key="3">
    <source>
        <dbReference type="ARBA" id="ARBA00023163"/>
    </source>
</evidence>
<dbReference type="Proteomes" id="UP001595724">
    <property type="component" value="Unassembled WGS sequence"/>
</dbReference>
<keyword evidence="4" id="KW-0472">Membrane</keyword>
<dbReference type="Gene3D" id="1.10.10.10">
    <property type="entry name" value="Winged helix-like DNA-binding domain superfamily/Winged helix DNA-binding domain"/>
    <property type="match status" value="1"/>
</dbReference>
<gene>
    <name evidence="6" type="ORF">ACFOM9_07070</name>
</gene>
<sequence>MGKQVAIYGLLLAVGTLALQWLDYQRMARVHAGAIYDFLLAAGFLALGLWIGARVLGRRVAAPAFDGNPRALAELGISPREVAVLREIAAGHSNKQIAANLHVSPNTVKTHVARLFEKLGARRRTEALRKARELGLVP</sequence>
<dbReference type="InterPro" id="IPR000792">
    <property type="entry name" value="Tscrpt_reg_LuxR_C"/>
</dbReference>
<protein>
    <submittedName>
        <fullName evidence="6">Response regulator transcription factor</fullName>
    </submittedName>
</protein>